<keyword evidence="2" id="KW-1185">Reference proteome</keyword>
<dbReference type="PANTHER" id="PTHR33130">
    <property type="entry name" value="PUTATIVE (DUF1639)-RELATED"/>
    <property type="match status" value="1"/>
</dbReference>
<feature type="compositionally biased region" description="Basic residues" evidence="1">
    <location>
        <begin position="234"/>
        <end position="244"/>
    </location>
</feature>
<gene>
    <name evidence="3" type="primary">LOC105033781</name>
</gene>
<dbReference type="PANTHER" id="PTHR33130:SF86">
    <property type="entry name" value="OS01G0132500 PROTEIN"/>
    <property type="match status" value="1"/>
</dbReference>
<feature type="compositionally biased region" description="Basic and acidic residues" evidence="1">
    <location>
        <begin position="192"/>
        <end position="213"/>
    </location>
</feature>
<dbReference type="KEGG" id="egu:105033781"/>
<proteinExistence type="predicted"/>
<organism evidence="2 3">
    <name type="scientific">Elaeis guineensis var. tenera</name>
    <name type="common">Oil palm</name>
    <dbReference type="NCBI Taxonomy" id="51953"/>
    <lineage>
        <taxon>Eukaryota</taxon>
        <taxon>Viridiplantae</taxon>
        <taxon>Streptophyta</taxon>
        <taxon>Embryophyta</taxon>
        <taxon>Tracheophyta</taxon>
        <taxon>Spermatophyta</taxon>
        <taxon>Magnoliopsida</taxon>
        <taxon>Liliopsida</taxon>
        <taxon>Arecaceae</taxon>
        <taxon>Arecoideae</taxon>
        <taxon>Cocoseae</taxon>
        <taxon>Elaeidinae</taxon>
        <taxon>Elaeis</taxon>
    </lineage>
</organism>
<reference evidence="3" key="1">
    <citation type="submission" date="2025-08" db="UniProtKB">
        <authorList>
            <consortium name="RefSeq"/>
        </authorList>
    </citation>
    <scope>IDENTIFICATION</scope>
</reference>
<dbReference type="GeneID" id="105033781"/>
<feature type="compositionally biased region" description="Acidic residues" evidence="1">
    <location>
        <begin position="85"/>
        <end position="100"/>
    </location>
</feature>
<protein>
    <submittedName>
        <fullName evidence="3">Uncharacterized protein LOC105033781</fullName>
    </submittedName>
</protein>
<evidence type="ECO:0000256" key="1">
    <source>
        <dbReference type="SAM" id="MobiDB-lite"/>
    </source>
</evidence>
<dbReference type="OrthoDB" id="769821at2759"/>
<feature type="region of interest" description="Disordered" evidence="1">
    <location>
        <begin position="121"/>
        <end position="244"/>
    </location>
</feature>
<dbReference type="Proteomes" id="UP000504607">
    <property type="component" value="Unplaced"/>
</dbReference>
<feature type="region of interest" description="Disordered" evidence="1">
    <location>
        <begin position="55"/>
        <end position="104"/>
    </location>
</feature>
<dbReference type="InParanoid" id="A0A6I9QCB6"/>
<dbReference type="RefSeq" id="XP_010907003.1">
    <property type="nucleotide sequence ID" value="XM_010908701.3"/>
</dbReference>
<evidence type="ECO:0000313" key="2">
    <source>
        <dbReference type="Proteomes" id="UP000504607"/>
    </source>
</evidence>
<accession>A0A6I9QCB6</accession>
<dbReference type="Pfam" id="PF07797">
    <property type="entry name" value="DUF1639"/>
    <property type="match status" value="1"/>
</dbReference>
<name>A0A6I9QCB6_ELAGV</name>
<dbReference type="InterPro" id="IPR012438">
    <property type="entry name" value="DUF1639"/>
</dbReference>
<sequence length="272" mass="29867">MVFPPAEGYPMAAAADAREKPQSSHLLHHFSFPNMKRWGNQRMLRCANVNRKGEIIGGDRRPPPPAAAGERRALPSVARIRRPEEEAEGGGGGDDDDGGLEELREKLMGHLREAADRMKIGVPPPFLGGEAEKDVPAPAPARAPEAGPLSPAVEAARPWNLRTRRAACKGPIGTGGRPPSSKHAPAPAVSERGGRERTVRLRSESTEKRERPKFSVALTREEIEEDVYAMTGSRPRRRPKKRPRIVQKQLDSLFPGLWLAEITVDSYKVPDD</sequence>
<evidence type="ECO:0000313" key="3">
    <source>
        <dbReference type="RefSeq" id="XP_010907003.1"/>
    </source>
</evidence>
<dbReference type="AlphaFoldDB" id="A0A6I9QCB6"/>
<dbReference type="FunCoup" id="A0A6I9QCB6">
    <property type="interactions" value="172"/>
</dbReference>